<evidence type="ECO:0000256" key="1">
    <source>
        <dbReference type="SAM" id="MobiDB-lite"/>
    </source>
</evidence>
<organism evidence="2 3">
    <name type="scientific">Musa acuminata subsp. malaccensis</name>
    <name type="common">Wild banana</name>
    <name type="synonym">Musa malaccensis</name>
    <dbReference type="NCBI Taxonomy" id="214687"/>
    <lineage>
        <taxon>Eukaryota</taxon>
        <taxon>Viridiplantae</taxon>
        <taxon>Streptophyta</taxon>
        <taxon>Embryophyta</taxon>
        <taxon>Tracheophyta</taxon>
        <taxon>Spermatophyta</taxon>
        <taxon>Magnoliopsida</taxon>
        <taxon>Liliopsida</taxon>
        <taxon>Zingiberales</taxon>
        <taxon>Musaceae</taxon>
        <taxon>Musa</taxon>
    </lineage>
</organism>
<sequence length="183" mass="19870">MAKKRKPEAVTRRLDEVDRTIYSTFRGGANSLSQIYTQALAQKKVAFQAGERYALNETDGEDTLTPNSELVHQHFQSAIQSTNGNVDNSASLNGSAEGERIHQIGHCDQTKNPSFATAALSSLVDSSSGLPCYLLQGPSSDGCLAQENETRYHESNPLNQNGEMGPFDLSSSSMDMHSDSPTR</sequence>
<dbReference type="PANTHER" id="PTHR33675:SF1">
    <property type="entry name" value="HOLOCARBOXYLASE SYNTHETASE"/>
    <property type="match status" value="1"/>
</dbReference>
<name>A0A804L0W0_MUSAM</name>
<protein>
    <submittedName>
        <fullName evidence="2">Uncharacterized protein</fullName>
    </submittedName>
</protein>
<reference evidence="2" key="1">
    <citation type="submission" date="2021-05" db="UniProtKB">
        <authorList>
            <consortium name="EnsemblPlants"/>
        </authorList>
    </citation>
    <scope>IDENTIFICATION</scope>
    <source>
        <strain evidence="2">subsp. malaccensis</strain>
    </source>
</reference>
<proteinExistence type="predicted"/>
<dbReference type="AlphaFoldDB" id="A0A804L0W0"/>
<dbReference type="Proteomes" id="UP000012960">
    <property type="component" value="Unplaced"/>
</dbReference>
<accession>A0A804L0W0</accession>
<dbReference type="OrthoDB" id="763154at2759"/>
<evidence type="ECO:0000313" key="2">
    <source>
        <dbReference type="EnsemblPlants" id="Ma10_p27240.2"/>
    </source>
</evidence>
<dbReference type="PANTHER" id="PTHR33675">
    <property type="entry name" value="NUCLEAR RECEPTOR FAMILY 2 GROUP C PROTEIN"/>
    <property type="match status" value="1"/>
</dbReference>
<dbReference type="Gramene" id="Ma10_t27240.2">
    <property type="protein sequence ID" value="Ma10_p27240.2"/>
    <property type="gene ID" value="Ma10_g27240"/>
</dbReference>
<feature type="region of interest" description="Disordered" evidence="1">
    <location>
        <begin position="144"/>
        <end position="183"/>
    </location>
</feature>
<keyword evidence="3" id="KW-1185">Reference proteome</keyword>
<dbReference type="EnsemblPlants" id="Ma10_t27240.2">
    <property type="protein sequence ID" value="Ma10_p27240.2"/>
    <property type="gene ID" value="Ma10_g27240"/>
</dbReference>
<evidence type="ECO:0000313" key="3">
    <source>
        <dbReference type="Proteomes" id="UP000012960"/>
    </source>
</evidence>
<dbReference type="GeneID" id="103969370"/>